<sequence length="344" mass="37405">RPDPGSAGSAALSPWSEVTKMASPMRSRSLGVAPALEVKLGALALLFSLTLIFGISPMCLVRCTHNPDLRRRVLSLTSCFAGGVFFATCLLDLLPDYLQGINQAFNNAGITLQFPLPEFIMAMGFFLVLVLEQILLSFKPSSFSNPSSSVHDESRHLLDSNHIQTSDAAPQHRSSQLDDSHHHHLHVDFSSQSALRAFILVFSLSLHSVFEGLAVGLVEEEKEVLELCLALVIHKSIIAISLCFRLIQGRIRRSVAAGCLMVFASMTPLGIAIGVGLTEETKSSPKQQIVRSSLEGLAAGTFIYITFMEILPHELQGPPRSNMPKVCMLLLGFALVTAVLFIKL</sequence>
<proteinExistence type="predicted"/>
<dbReference type="Proteomes" id="UP000261520">
    <property type="component" value="Unplaced"/>
</dbReference>
<dbReference type="GO" id="GO:0005886">
    <property type="term" value="C:plasma membrane"/>
    <property type="evidence" value="ECO:0007669"/>
    <property type="project" value="TreeGrafter"/>
</dbReference>
<keyword evidence="2 5" id="KW-0812">Transmembrane</keyword>
<feature type="transmembrane region" description="Helical" evidence="5">
    <location>
        <begin position="40"/>
        <end position="61"/>
    </location>
</feature>
<comment type="subcellular location">
    <subcellularLocation>
        <location evidence="1">Membrane</location>
        <topology evidence="1">Multi-pass membrane protein</topology>
    </subcellularLocation>
</comment>
<reference evidence="6" key="2">
    <citation type="submission" date="2025-09" db="UniProtKB">
        <authorList>
            <consortium name="Ensembl"/>
        </authorList>
    </citation>
    <scope>IDENTIFICATION</scope>
</reference>
<evidence type="ECO:0000313" key="7">
    <source>
        <dbReference type="Proteomes" id="UP000261520"/>
    </source>
</evidence>
<protein>
    <submittedName>
        <fullName evidence="6">Uncharacterized protein</fullName>
    </submittedName>
</protein>
<accession>A0A3B4AN52</accession>
<evidence type="ECO:0000256" key="1">
    <source>
        <dbReference type="ARBA" id="ARBA00004141"/>
    </source>
</evidence>
<reference evidence="6" key="1">
    <citation type="submission" date="2025-08" db="UniProtKB">
        <authorList>
            <consortium name="Ensembl"/>
        </authorList>
    </citation>
    <scope>IDENTIFICATION</scope>
</reference>
<organism evidence="6 7">
    <name type="scientific">Periophthalmus magnuspinnatus</name>
    <dbReference type="NCBI Taxonomy" id="409849"/>
    <lineage>
        <taxon>Eukaryota</taxon>
        <taxon>Metazoa</taxon>
        <taxon>Chordata</taxon>
        <taxon>Craniata</taxon>
        <taxon>Vertebrata</taxon>
        <taxon>Euteleostomi</taxon>
        <taxon>Actinopterygii</taxon>
        <taxon>Neopterygii</taxon>
        <taxon>Teleostei</taxon>
        <taxon>Neoteleostei</taxon>
        <taxon>Acanthomorphata</taxon>
        <taxon>Gobiaria</taxon>
        <taxon>Gobiiformes</taxon>
        <taxon>Gobioidei</taxon>
        <taxon>Gobiidae</taxon>
        <taxon>Oxudercinae</taxon>
        <taxon>Periophthalmus</taxon>
    </lineage>
</organism>
<dbReference type="Ensembl" id="ENSPMGT00000019017.1">
    <property type="protein sequence ID" value="ENSPMGP00000017821.1"/>
    <property type="gene ID" value="ENSPMGG00000014590.1"/>
</dbReference>
<dbReference type="InterPro" id="IPR003689">
    <property type="entry name" value="ZIP"/>
</dbReference>
<keyword evidence="4 5" id="KW-0472">Membrane</keyword>
<feature type="transmembrane region" description="Helical" evidence="5">
    <location>
        <begin position="73"/>
        <end position="94"/>
    </location>
</feature>
<dbReference type="Pfam" id="PF02535">
    <property type="entry name" value="Zip"/>
    <property type="match status" value="1"/>
</dbReference>
<dbReference type="PANTHER" id="PTHR11040">
    <property type="entry name" value="ZINC/IRON TRANSPORTER"/>
    <property type="match status" value="1"/>
</dbReference>
<dbReference type="GO" id="GO:0005385">
    <property type="term" value="F:zinc ion transmembrane transporter activity"/>
    <property type="evidence" value="ECO:0007669"/>
    <property type="project" value="TreeGrafter"/>
</dbReference>
<dbReference type="AlphaFoldDB" id="A0A3B4AN52"/>
<feature type="transmembrane region" description="Helical" evidence="5">
    <location>
        <begin position="323"/>
        <end position="342"/>
    </location>
</feature>
<dbReference type="STRING" id="409849.ENSPMGP00000017821"/>
<name>A0A3B4AN52_9GOBI</name>
<keyword evidence="7" id="KW-1185">Reference proteome</keyword>
<evidence type="ECO:0000256" key="4">
    <source>
        <dbReference type="ARBA" id="ARBA00023136"/>
    </source>
</evidence>
<evidence type="ECO:0000256" key="5">
    <source>
        <dbReference type="SAM" id="Phobius"/>
    </source>
</evidence>
<evidence type="ECO:0000313" key="6">
    <source>
        <dbReference type="Ensembl" id="ENSPMGP00000017821.1"/>
    </source>
</evidence>
<feature type="transmembrane region" description="Helical" evidence="5">
    <location>
        <begin position="254"/>
        <end position="277"/>
    </location>
</feature>
<dbReference type="PANTHER" id="PTHR11040:SF58">
    <property type="entry name" value="ZINC TRANSPORTER ZIP1"/>
    <property type="match status" value="1"/>
</dbReference>
<evidence type="ECO:0000256" key="2">
    <source>
        <dbReference type="ARBA" id="ARBA00022692"/>
    </source>
</evidence>
<feature type="transmembrane region" description="Helical" evidence="5">
    <location>
        <begin position="114"/>
        <end position="136"/>
    </location>
</feature>
<evidence type="ECO:0000256" key="3">
    <source>
        <dbReference type="ARBA" id="ARBA00022989"/>
    </source>
</evidence>
<keyword evidence="3 5" id="KW-1133">Transmembrane helix</keyword>